<dbReference type="Pfam" id="PF02752">
    <property type="entry name" value="Arrestin_C"/>
    <property type="match status" value="1"/>
</dbReference>
<accession>G0WFH4</accession>
<proteinExistence type="predicted"/>
<feature type="region of interest" description="Disordered" evidence="1">
    <location>
        <begin position="519"/>
        <end position="548"/>
    </location>
</feature>
<dbReference type="OrthoDB" id="2333384at2759"/>
<dbReference type="Gene3D" id="2.60.40.640">
    <property type="match status" value="1"/>
</dbReference>
<name>G0WFH4_NAUDC</name>
<organism evidence="3 4">
    <name type="scientific">Naumovozyma dairenensis (strain ATCC 10597 / BCRC 20456 / CBS 421 / NBRC 0211 / NRRL Y-12639)</name>
    <name type="common">Saccharomyces dairenensis</name>
    <dbReference type="NCBI Taxonomy" id="1071378"/>
    <lineage>
        <taxon>Eukaryota</taxon>
        <taxon>Fungi</taxon>
        <taxon>Dikarya</taxon>
        <taxon>Ascomycota</taxon>
        <taxon>Saccharomycotina</taxon>
        <taxon>Saccharomycetes</taxon>
        <taxon>Saccharomycetales</taxon>
        <taxon>Saccharomycetaceae</taxon>
        <taxon>Naumovozyma</taxon>
    </lineage>
</organism>
<dbReference type="GO" id="GO:0071444">
    <property type="term" value="P:cellular response to pheromone"/>
    <property type="evidence" value="ECO:0007669"/>
    <property type="project" value="EnsemblFungi"/>
</dbReference>
<dbReference type="GO" id="GO:0031625">
    <property type="term" value="F:ubiquitin protein ligase binding"/>
    <property type="evidence" value="ECO:0007669"/>
    <property type="project" value="EnsemblFungi"/>
</dbReference>
<feature type="compositionally biased region" description="Polar residues" evidence="1">
    <location>
        <begin position="735"/>
        <end position="747"/>
    </location>
</feature>
<dbReference type="KEGG" id="ndi:NDAI_0H03620"/>
<evidence type="ECO:0000313" key="3">
    <source>
        <dbReference type="EMBL" id="CCD26535.1"/>
    </source>
</evidence>
<dbReference type="OMA" id="ENDLICE"/>
<dbReference type="InterPro" id="IPR014752">
    <property type="entry name" value="Arrestin-like_C"/>
</dbReference>
<dbReference type="eggNOG" id="KOG3780">
    <property type="taxonomic scope" value="Eukaryota"/>
</dbReference>
<dbReference type="AlphaFoldDB" id="G0WFH4"/>
<dbReference type="GO" id="GO:0000747">
    <property type="term" value="P:conjugation with cellular fusion"/>
    <property type="evidence" value="ECO:0007669"/>
    <property type="project" value="EnsemblFungi"/>
</dbReference>
<dbReference type="EMBL" id="HE580274">
    <property type="protein sequence ID" value="CCD26535.1"/>
    <property type="molecule type" value="Genomic_DNA"/>
</dbReference>
<evidence type="ECO:0000313" key="4">
    <source>
        <dbReference type="Proteomes" id="UP000000689"/>
    </source>
</evidence>
<dbReference type="InterPro" id="IPR011022">
    <property type="entry name" value="Arrestin_C-like"/>
</dbReference>
<gene>
    <name evidence="3" type="primary">NDAI0H03620</name>
    <name evidence="3" type="ordered locus">NDAI_0H03620</name>
</gene>
<evidence type="ECO:0000256" key="1">
    <source>
        <dbReference type="SAM" id="MobiDB-lite"/>
    </source>
</evidence>
<feature type="domain" description="Arrestin C-terminal-like" evidence="2">
    <location>
        <begin position="224"/>
        <end position="379"/>
    </location>
</feature>
<protein>
    <recommendedName>
        <fullName evidence="2">Arrestin C-terminal-like domain-containing protein</fullName>
    </recommendedName>
</protein>
<dbReference type="GO" id="GO:0070086">
    <property type="term" value="P:ubiquitin-dependent endocytosis"/>
    <property type="evidence" value="ECO:0007669"/>
    <property type="project" value="TreeGrafter"/>
</dbReference>
<dbReference type="GeneID" id="11496065"/>
<dbReference type="InterPro" id="IPR050357">
    <property type="entry name" value="Arrestin_domain-protein"/>
</dbReference>
<dbReference type="GO" id="GO:0005829">
    <property type="term" value="C:cytosol"/>
    <property type="evidence" value="ECO:0007669"/>
    <property type="project" value="TreeGrafter"/>
</dbReference>
<dbReference type="RefSeq" id="XP_003671778.1">
    <property type="nucleotide sequence ID" value="XM_003671730.1"/>
</dbReference>
<keyword evidence="4" id="KW-1185">Reference proteome</keyword>
<dbReference type="PANTHER" id="PTHR11188:SF17">
    <property type="entry name" value="FI21816P1"/>
    <property type="match status" value="1"/>
</dbReference>
<dbReference type="HOGENOM" id="CLU_018982_1_1_1"/>
<dbReference type="PANTHER" id="PTHR11188">
    <property type="entry name" value="ARRESTIN DOMAIN CONTAINING PROTEIN"/>
    <property type="match status" value="1"/>
</dbReference>
<sequence length="763" mass="84368">MDMLFPTVKTGADPLLFDIRLKTTENDVILINGSIEEASSIFLSGVIVLSVKEPIQIKKIALKMNGILKVNTPMTHNPNKFLRYSKRLYQHSWDDLSIRDYLQNLYTNHTRGRGASISTKSSSNLAPLAAQHKSSASLVSLNGSTGHHTLVRGNYELPFNTILPGSIHESVEGLTNASMKYYLEAVIERRCGNDLICTKPIRVVRTLNSDALELTETVVVENVWPDKVEYCISVPSKANPVGALIPIDIVMVPLLKGLKSGPIKVTLVEIVQTCGNPGTLTKNEHVITKLKLKDPKEYLSQYVEDESYHMEDIEFQDKWEIQTAIQIPPSLAKCTQDCTIKKNIKVSHKLKFVICLINPDGHVSELRASLPVQLFISPFLTVGVNSTSQTDIIPISYSHDVETNNLVNAAIYKQDDGQIFTRSGSHLELSALENLHLAEQSVCDLMAPPNYGSHVRDKILSEPASAVDVLSNDQEPAASSNASIITDDYQESLPSMRRPRALSQVPSITIADLSITSNRRLSNTHNDNDNNSLDSRVTSNRPSIGTRNRFRSSTLLSIGSINDRGSILTNPSRESSMLNMTKLTPQKADWEMESLSKVPSYENAMHSDIIDDELPPTYPENEKSRLSSFKASIMRLKRPQIIHQKSSTSLSSIGKEGIVANESMLNDSNNVSNLSLGLPSSNSSTPYPVTSRTALSNTIGPFGMGIKSRSESIPLEDENDEETQSGMSWMKFKKSQSNNTNKDAQSKTFANNIMGLITRKEKK</sequence>
<dbReference type="GO" id="GO:0030674">
    <property type="term" value="F:protein-macromolecule adaptor activity"/>
    <property type="evidence" value="ECO:0007669"/>
    <property type="project" value="TreeGrafter"/>
</dbReference>
<dbReference type="Proteomes" id="UP000000689">
    <property type="component" value="Chromosome 8"/>
</dbReference>
<feature type="compositionally biased region" description="Acidic residues" evidence="1">
    <location>
        <begin position="714"/>
        <end position="723"/>
    </location>
</feature>
<dbReference type="SUPFAM" id="SSF81296">
    <property type="entry name" value="E set domains"/>
    <property type="match status" value="1"/>
</dbReference>
<dbReference type="SMART" id="SM01017">
    <property type="entry name" value="Arrestin_C"/>
    <property type="match status" value="1"/>
</dbReference>
<evidence type="ECO:0000259" key="2">
    <source>
        <dbReference type="SMART" id="SM01017"/>
    </source>
</evidence>
<dbReference type="STRING" id="1071378.G0WFH4"/>
<dbReference type="InterPro" id="IPR014756">
    <property type="entry name" value="Ig_E-set"/>
</dbReference>
<dbReference type="GO" id="GO:0002092">
    <property type="term" value="P:positive regulation of receptor internalization"/>
    <property type="evidence" value="ECO:0007669"/>
    <property type="project" value="EnsemblFungi"/>
</dbReference>
<dbReference type="GO" id="GO:0005886">
    <property type="term" value="C:plasma membrane"/>
    <property type="evidence" value="ECO:0007669"/>
    <property type="project" value="TreeGrafter"/>
</dbReference>
<feature type="region of interest" description="Disordered" evidence="1">
    <location>
        <begin position="700"/>
        <end position="747"/>
    </location>
</feature>
<reference evidence="3 4" key="1">
    <citation type="journal article" date="2011" name="Proc. Natl. Acad. Sci. U.S.A.">
        <title>Evolutionary erosion of yeast sex chromosomes by mating-type switching accidents.</title>
        <authorList>
            <person name="Gordon J.L."/>
            <person name="Armisen D."/>
            <person name="Proux-Wera E."/>
            <person name="Oheigeartaigh S.S."/>
            <person name="Byrne K.P."/>
            <person name="Wolfe K.H."/>
        </authorList>
    </citation>
    <scope>NUCLEOTIDE SEQUENCE [LARGE SCALE GENOMIC DNA]</scope>
    <source>
        <strain evidence="4">ATCC 10597 / BCRC 20456 / CBS 421 / NBRC 0211 / NRRL Y-12639</strain>
    </source>
</reference>